<feature type="domain" description="Fibronectin type-III" evidence="9">
    <location>
        <begin position="494"/>
        <end position="585"/>
    </location>
</feature>
<dbReference type="EC" id="3.2.1.4" evidence="2"/>
<dbReference type="InterPro" id="IPR017853">
    <property type="entry name" value="GH"/>
</dbReference>
<dbReference type="SUPFAM" id="SSF51445">
    <property type="entry name" value="(Trans)glycosidases"/>
    <property type="match status" value="1"/>
</dbReference>
<dbReference type="SMART" id="SM00060">
    <property type="entry name" value="FN3"/>
    <property type="match status" value="2"/>
</dbReference>
<accession>E9SD75</accession>
<evidence type="ECO:0000256" key="5">
    <source>
        <dbReference type="ARBA" id="ARBA00023277"/>
    </source>
</evidence>
<evidence type="ECO:0000256" key="7">
    <source>
        <dbReference type="ARBA" id="ARBA00023326"/>
    </source>
</evidence>
<dbReference type="RefSeq" id="WP_002850130.1">
    <property type="nucleotide sequence ID" value="NZ_ADKM02000086.1"/>
</dbReference>
<dbReference type="Pfam" id="PF00041">
    <property type="entry name" value="fn3"/>
    <property type="match status" value="1"/>
</dbReference>
<dbReference type="InterPro" id="IPR001547">
    <property type="entry name" value="Glyco_hydro_5"/>
</dbReference>
<evidence type="ECO:0000259" key="9">
    <source>
        <dbReference type="PROSITE" id="PS50853"/>
    </source>
</evidence>
<keyword evidence="8" id="KW-0732">Signal</keyword>
<evidence type="ECO:0000256" key="8">
    <source>
        <dbReference type="SAM" id="SignalP"/>
    </source>
</evidence>
<dbReference type="InterPro" id="IPR013783">
    <property type="entry name" value="Ig-like_fold"/>
</dbReference>
<evidence type="ECO:0000256" key="6">
    <source>
        <dbReference type="ARBA" id="ARBA00023295"/>
    </source>
</evidence>
<keyword evidence="6" id="KW-0326">Glycosidase</keyword>
<dbReference type="GO" id="GO:0030245">
    <property type="term" value="P:cellulose catabolic process"/>
    <property type="evidence" value="ECO:0007669"/>
    <property type="project" value="UniProtKB-KW"/>
</dbReference>
<dbReference type="Proteomes" id="UP000004259">
    <property type="component" value="Unassembled WGS sequence"/>
</dbReference>
<keyword evidence="11" id="KW-1185">Reference proteome</keyword>
<dbReference type="OrthoDB" id="9800475at2"/>
<keyword evidence="5" id="KW-0119">Carbohydrate metabolism</keyword>
<dbReference type="AlphaFoldDB" id="E9SD75"/>
<protein>
    <recommendedName>
        <fullName evidence="2">cellulase</fullName>
        <ecNumber evidence="2">3.2.1.4</ecNumber>
    </recommendedName>
</protein>
<dbReference type="PROSITE" id="PS50853">
    <property type="entry name" value="FN3"/>
    <property type="match status" value="1"/>
</dbReference>
<dbReference type="Pfam" id="PF00150">
    <property type="entry name" value="Cellulase"/>
    <property type="match status" value="1"/>
</dbReference>
<keyword evidence="3" id="KW-0378">Hydrolase</keyword>
<proteinExistence type="predicted"/>
<sequence>MNKVFKRMTAAASVAALTLSFAAASMPAVVTASAATSAVNDTNDDWLHAKGSRLYDKNGNEVWLTGANWFGFNCTECAPHYLWSGDIDDMVKDIADHGVNVLRLPVSTELLYNWMIGDPDPISSVNPNDDPNYPINVDLIINGEVANSQQTFEVLLAKCKKYGVKCFIDIHSPESNNSGHNYGLWYGKSFKGRDGKNVTVTTDLWIETLAWAADHYKNDDTLIGFDLKNEPHSTYGGAPVDAIWDNSNAPNNWKKAAEDCANAILAKNPDALILIEGVEGFEGHGAWWGGNLRGVAKYPILPESGTSQIVYSPHDYGPVVSDQPWFHKDFTEQTLLDDYWYDTWAYLVEKDMYPLLIGEWGGRLDGGDNEKWLGLLRDYMIKHHVNHTFWCLNDDSGDTGGLWKDIQFGVVRDGAGNIKGKTTINWDTEKYDTYYYPAIWKTQTTKKPIGLDHQVALGKDGISLNDFYANYASTEGSNLDGGTKVQHSDPIIIDPETPAVVKNLTYTAAENSAKLSWSAASGAEGYAVYQKNGSSWKKLAETSATSYTVTGLTSGVVYQIAVVAKSNGTWGTDYSNAINVMAKDVAGTVTYPTNVQVAYSEQYHQVRFTWDKVNNAQNYGIAVYLAGKWRIQTQSISASTLSYTTPKNLTAGKSYKVAIAAKVNGTWDVANAIKNAVTITVK</sequence>
<keyword evidence="7" id="KW-0624">Polysaccharide degradation</keyword>
<evidence type="ECO:0000313" key="11">
    <source>
        <dbReference type="Proteomes" id="UP000004259"/>
    </source>
</evidence>
<evidence type="ECO:0000256" key="4">
    <source>
        <dbReference type="ARBA" id="ARBA00023001"/>
    </source>
</evidence>
<dbReference type="STRING" id="246199.CUS_6091"/>
<feature type="chain" id="PRO_5003243620" description="cellulase" evidence="8">
    <location>
        <begin position="35"/>
        <end position="682"/>
    </location>
</feature>
<organism evidence="10 11">
    <name type="scientific">Ruminococcus albus 8</name>
    <dbReference type="NCBI Taxonomy" id="246199"/>
    <lineage>
        <taxon>Bacteria</taxon>
        <taxon>Bacillati</taxon>
        <taxon>Bacillota</taxon>
        <taxon>Clostridia</taxon>
        <taxon>Eubacteriales</taxon>
        <taxon>Oscillospiraceae</taxon>
        <taxon>Ruminococcus</taxon>
    </lineage>
</organism>
<evidence type="ECO:0000256" key="3">
    <source>
        <dbReference type="ARBA" id="ARBA00022801"/>
    </source>
</evidence>
<dbReference type="CDD" id="cd00063">
    <property type="entry name" value="FN3"/>
    <property type="match status" value="1"/>
</dbReference>
<dbReference type="GO" id="GO:0008810">
    <property type="term" value="F:cellulase activity"/>
    <property type="evidence" value="ECO:0007669"/>
    <property type="project" value="UniProtKB-EC"/>
</dbReference>
<evidence type="ECO:0000256" key="1">
    <source>
        <dbReference type="ARBA" id="ARBA00000966"/>
    </source>
</evidence>
<comment type="catalytic activity">
    <reaction evidence="1">
        <text>Endohydrolysis of (1-&gt;4)-beta-D-glucosidic linkages in cellulose, lichenin and cereal beta-D-glucans.</text>
        <dbReference type="EC" id="3.2.1.4"/>
    </reaction>
</comment>
<dbReference type="eggNOG" id="COG2730">
    <property type="taxonomic scope" value="Bacteria"/>
</dbReference>
<dbReference type="SUPFAM" id="SSF49265">
    <property type="entry name" value="Fibronectin type III"/>
    <property type="match status" value="2"/>
</dbReference>
<dbReference type="PANTHER" id="PTHR35923:SF2">
    <property type="entry name" value="ENDOGLUCANASE"/>
    <property type="match status" value="1"/>
</dbReference>
<dbReference type="InterPro" id="IPR003961">
    <property type="entry name" value="FN3_dom"/>
</dbReference>
<reference evidence="10 11" key="1">
    <citation type="submission" date="2011-02" db="EMBL/GenBank/DDBJ databases">
        <authorList>
            <person name="Nelson K.E."/>
            <person name="Sutton G."/>
            <person name="Torralba M."/>
            <person name="Durkin S."/>
            <person name="Harkins D."/>
            <person name="Montgomery R."/>
            <person name="Ziemer C."/>
            <person name="Klaassens E."/>
            <person name="Ocuiv P."/>
            <person name="Morrison M."/>
        </authorList>
    </citation>
    <scope>NUCLEOTIDE SEQUENCE [LARGE SCALE GENOMIC DNA]</scope>
    <source>
        <strain evidence="10 11">8</strain>
    </source>
</reference>
<feature type="signal peptide" evidence="8">
    <location>
        <begin position="1"/>
        <end position="34"/>
    </location>
</feature>
<name>E9SD75_RUMAL</name>
<gene>
    <name evidence="10" type="ORF">CUS_6091</name>
</gene>
<dbReference type="InterPro" id="IPR036116">
    <property type="entry name" value="FN3_sf"/>
</dbReference>
<dbReference type="InterPro" id="IPR018087">
    <property type="entry name" value="Glyco_hydro_5_CS"/>
</dbReference>
<dbReference type="Gene3D" id="3.20.20.80">
    <property type="entry name" value="Glycosidases"/>
    <property type="match status" value="1"/>
</dbReference>
<dbReference type="Gene3D" id="2.60.40.10">
    <property type="entry name" value="Immunoglobulins"/>
    <property type="match status" value="2"/>
</dbReference>
<evidence type="ECO:0000313" key="10">
    <source>
        <dbReference type="EMBL" id="EGC02776.1"/>
    </source>
</evidence>
<dbReference type="PANTHER" id="PTHR35923">
    <property type="entry name" value="MAJOR EXTRACELLULAR ENDOGLUCANASE"/>
    <property type="match status" value="1"/>
</dbReference>
<dbReference type="EMBL" id="ADKM02000086">
    <property type="protein sequence ID" value="EGC02776.1"/>
    <property type="molecule type" value="Genomic_DNA"/>
</dbReference>
<comment type="caution">
    <text evidence="10">The sequence shown here is derived from an EMBL/GenBank/DDBJ whole genome shotgun (WGS) entry which is preliminary data.</text>
</comment>
<keyword evidence="4" id="KW-0136">Cellulose degradation</keyword>
<dbReference type="PROSITE" id="PS00659">
    <property type="entry name" value="GLYCOSYL_HYDROL_F5"/>
    <property type="match status" value="1"/>
</dbReference>
<evidence type="ECO:0000256" key="2">
    <source>
        <dbReference type="ARBA" id="ARBA00012601"/>
    </source>
</evidence>